<dbReference type="AlphaFoldDB" id="A0AA36HHX0"/>
<keyword evidence="3" id="KW-1185">Reference proteome</keyword>
<dbReference type="Proteomes" id="UP001176961">
    <property type="component" value="Unassembled WGS sequence"/>
</dbReference>
<proteinExistence type="predicted"/>
<protein>
    <submittedName>
        <fullName evidence="2">Uncharacterized protein</fullName>
    </submittedName>
</protein>
<comment type="caution">
    <text evidence="2">The sequence shown here is derived from an EMBL/GenBank/DDBJ whole genome shotgun (WGS) entry which is preliminary data.</text>
</comment>
<gene>
    <name evidence="2" type="ORF">CYNAS_LOCUS22332</name>
</gene>
<feature type="compositionally biased region" description="Basic and acidic residues" evidence="1">
    <location>
        <begin position="12"/>
        <end position="24"/>
    </location>
</feature>
<sequence>MAVTSVGCPAIGDHENEREKERHGVFTSHHYPHLIARLLSFLSTFKRVPPGSVPKNYTMNDCLDMEVLNLKVVKSKIVQDGLTSTKTSVEPSTGRRS</sequence>
<organism evidence="2 3">
    <name type="scientific">Cylicocyclus nassatus</name>
    <name type="common">Nematode worm</name>
    <dbReference type="NCBI Taxonomy" id="53992"/>
    <lineage>
        <taxon>Eukaryota</taxon>
        <taxon>Metazoa</taxon>
        <taxon>Ecdysozoa</taxon>
        <taxon>Nematoda</taxon>
        <taxon>Chromadorea</taxon>
        <taxon>Rhabditida</taxon>
        <taxon>Rhabditina</taxon>
        <taxon>Rhabditomorpha</taxon>
        <taxon>Strongyloidea</taxon>
        <taxon>Strongylidae</taxon>
        <taxon>Cylicocyclus</taxon>
    </lineage>
</organism>
<reference evidence="2" key="1">
    <citation type="submission" date="2023-07" db="EMBL/GenBank/DDBJ databases">
        <authorList>
            <consortium name="CYATHOMIX"/>
        </authorList>
    </citation>
    <scope>NUCLEOTIDE SEQUENCE</scope>
    <source>
        <strain evidence="2">N/A</strain>
    </source>
</reference>
<feature type="region of interest" description="Disordered" evidence="1">
    <location>
        <begin position="1"/>
        <end position="25"/>
    </location>
</feature>
<evidence type="ECO:0000313" key="3">
    <source>
        <dbReference type="Proteomes" id="UP001176961"/>
    </source>
</evidence>
<name>A0AA36HHX0_CYLNA</name>
<evidence type="ECO:0000313" key="2">
    <source>
        <dbReference type="EMBL" id="CAJ0610349.1"/>
    </source>
</evidence>
<dbReference type="EMBL" id="CATQJL010000326">
    <property type="protein sequence ID" value="CAJ0610349.1"/>
    <property type="molecule type" value="Genomic_DNA"/>
</dbReference>
<evidence type="ECO:0000256" key="1">
    <source>
        <dbReference type="SAM" id="MobiDB-lite"/>
    </source>
</evidence>
<accession>A0AA36HHX0</accession>